<keyword evidence="2" id="KW-1185">Reference proteome</keyword>
<comment type="caution">
    <text evidence="1">The sequence shown here is derived from an EMBL/GenBank/DDBJ whole genome shotgun (WGS) entry which is preliminary data.</text>
</comment>
<dbReference type="RefSeq" id="WP_132869527.1">
    <property type="nucleotide sequence ID" value="NZ_SJWY01000101.1"/>
</dbReference>
<dbReference type="AlphaFoldDB" id="A0A4R5G5R6"/>
<gene>
    <name evidence="1" type="ORF">E0E04_05260</name>
</gene>
<name>A0A4R5G5R6_9STRE</name>
<proteinExistence type="predicted"/>
<dbReference type="Proteomes" id="UP000295231">
    <property type="component" value="Unassembled WGS sequence"/>
</dbReference>
<dbReference type="EMBL" id="SJWY01000101">
    <property type="protein sequence ID" value="TDE72654.1"/>
    <property type="molecule type" value="Genomic_DNA"/>
</dbReference>
<evidence type="ECO:0000313" key="1">
    <source>
        <dbReference type="EMBL" id="TDE72654.1"/>
    </source>
</evidence>
<reference evidence="1 2" key="1">
    <citation type="submission" date="2019-03" db="EMBL/GenBank/DDBJ databases">
        <authorList>
            <person name="Fan P."/>
        </authorList>
    </citation>
    <scope>NUCLEOTIDE SEQUENCE [LARGE SCALE GENOMIC DNA]</scope>
    <source>
        <strain evidence="1 2">KCJ4950</strain>
    </source>
</reference>
<sequence length="137" mass="15554">MPERGDFFTVRLGKTHVSWGTQRYTTSRPLINSERYIPIPAREARRLKIYNSNYNPNRVDKLGVNCFYARSSDGIFDGIIKATGCVRAGDIYAKNLSGKGNLKAFSEWFREMGVCVGTQIRIEWLSGTEVLLTIINQ</sequence>
<accession>A0A4R5G5R6</accession>
<organism evidence="1 2">
    <name type="scientific">Streptococcus vicugnae</name>
    <dbReference type="NCBI Taxonomy" id="2740579"/>
    <lineage>
        <taxon>Bacteria</taxon>
        <taxon>Bacillati</taxon>
        <taxon>Bacillota</taxon>
        <taxon>Bacilli</taxon>
        <taxon>Lactobacillales</taxon>
        <taxon>Streptococcaceae</taxon>
        <taxon>Streptococcus</taxon>
    </lineage>
</organism>
<evidence type="ECO:0000313" key="2">
    <source>
        <dbReference type="Proteomes" id="UP000295231"/>
    </source>
</evidence>
<protein>
    <submittedName>
        <fullName evidence="1">Uncharacterized protein</fullName>
    </submittedName>
</protein>